<keyword evidence="2" id="KW-1185">Reference proteome</keyword>
<reference evidence="1 2" key="2">
    <citation type="submission" date="2019-08" db="EMBL/GenBank/DDBJ databases">
        <title>Jejuicoccus antrihumi gen. nov., sp. nov., a new member of the family Dermacoccaceae isolated from a cave.</title>
        <authorList>
            <person name="Schumann P."/>
            <person name="Kim I.S."/>
        </authorList>
    </citation>
    <scope>NUCLEOTIDE SEQUENCE [LARGE SCALE GENOMIC DNA]</scope>
    <source>
        <strain evidence="1 2">C5-26</strain>
    </source>
</reference>
<evidence type="ECO:0000313" key="2">
    <source>
        <dbReference type="Proteomes" id="UP000320244"/>
    </source>
</evidence>
<dbReference type="OrthoDB" id="8452260at2"/>
<gene>
    <name evidence="1" type="ORF">FGL98_13580</name>
</gene>
<organism evidence="1 2">
    <name type="scientific">Leekyejoonella antrihumi</name>
    <dbReference type="NCBI Taxonomy" id="1660198"/>
    <lineage>
        <taxon>Bacteria</taxon>
        <taxon>Bacillati</taxon>
        <taxon>Actinomycetota</taxon>
        <taxon>Actinomycetes</taxon>
        <taxon>Micrococcales</taxon>
        <taxon>Dermacoccaceae</taxon>
        <taxon>Leekyejoonella</taxon>
    </lineage>
</organism>
<dbReference type="AlphaFoldDB" id="A0A563E0A1"/>
<name>A0A563E0A1_9MICO</name>
<dbReference type="SUPFAM" id="SSF54909">
    <property type="entry name" value="Dimeric alpha+beta barrel"/>
    <property type="match status" value="1"/>
</dbReference>
<reference evidence="1 2" key="1">
    <citation type="submission" date="2019-05" db="EMBL/GenBank/DDBJ databases">
        <authorList>
            <person name="Lee S.D."/>
        </authorList>
    </citation>
    <scope>NUCLEOTIDE SEQUENCE [LARGE SCALE GENOMIC DNA]</scope>
    <source>
        <strain evidence="1 2">C5-26</strain>
    </source>
</reference>
<sequence length="60" mass="6731">MNAIAANFKVKVADVEQWLQIAEALTRSSRSEHGTVWFGCSRSLDDQRHDWSKLAELAVG</sequence>
<accession>A0A563E0A1</accession>
<protein>
    <submittedName>
        <fullName evidence="1">Uncharacterized protein</fullName>
    </submittedName>
</protein>
<dbReference type="EMBL" id="VCQV01000018">
    <property type="protein sequence ID" value="TWP35602.1"/>
    <property type="molecule type" value="Genomic_DNA"/>
</dbReference>
<dbReference type="RefSeq" id="WP_146317308.1">
    <property type="nucleotide sequence ID" value="NZ_VCQV01000018.1"/>
</dbReference>
<dbReference type="InterPro" id="IPR011008">
    <property type="entry name" value="Dimeric_a/b-barrel"/>
</dbReference>
<proteinExistence type="predicted"/>
<dbReference type="Proteomes" id="UP000320244">
    <property type="component" value="Unassembled WGS sequence"/>
</dbReference>
<comment type="caution">
    <text evidence="1">The sequence shown here is derived from an EMBL/GenBank/DDBJ whole genome shotgun (WGS) entry which is preliminary data.</text>
</comment>
<evidence type="ECO:0000313" key="1">
    <source>
        <dbReference type="EMBL" id="TWP35602.1"/>
    </source>
</evidence>